<evidence type="ECO:0000256" key="5">
    <source>
        <dbReference type="ARBA" id="ARBA00047942"/>
    </source>
</evidence>
<dbReference type="PANTHER" id="PTHR33841">
    <property type="entry name" value="DNA METHYLTRANSFERASE YEEA-RELATED"/>
    <property type="match status" value="1"/>
</dbReference>
<accession>A0A3M9MRN6</accession>
<evidence type="ECO:0000259" key="7">
    <source>
        <dbReference type="Pfam" id="PF18135"/>
    </source>
</evidence>
<dbReference type="InterPro" id="IPR029063">
    <property type="entry name" value="SAM-dependent_MTases_sf"/>
</dbReference>
<keyword evidence="4 8" id="KW-0808">Transferase</keyword>
<dbReference type="Pfam" id="PF18135">
    <property type="entry name" value="Type_ISP_C"/>
    <property type="match status" value="1"/>
</dbReference>
<dbReference type="EC" id="2.1.1.72" evidence="2"/>
<dbReference type="Pfam" id="PF02384">
    <property type="entry name" value="N6_Mtase"/>
    <property type="match status" value="1"/>
</dbReference>
<name>A0A3M9MRN6_9BACT</name>
<keyword evidence="9" id="KW-1185">Reference proteome</keyword>
<dbReference type="EMBL" id="RJJE01000017">
    <property type="protein sequence ID" value="RNI28161.1"/>
    <property type="molecule type" value="Genomic_DNA"/>
</dbReference>
<comment type="caution">
    <text evidence="8">The sequence shown here is derived from an EMBL/GenBank/DDBJ whole genome shotgun (WGS) entry which is preliminary data.</text>
</comment>
<dbReference type="GO" id="GO:0008170">
    <property type="term" value="F:N-methyltransferase activity"/>
    <property type="evidence" value="ECO:0007669"/>
    <property type="project" value="InterPro"/>
</dbReference>
<dbReference type="PANTHER" id="PTHR33841:SF1">
    <property type="entry name" value="DNA METHYLTRANSFERASE A"/>
    <property type="match status" value="1"/>
</dbReference>
<organism evidence="8 9">
    <name type="scientific">Rufibacter immobilis</name>
    <dbReference type="NCBI Taxonomy" id="1348778"/>
    <lineage>
        <taxon>Bacteria</taxon>
        <taxon>Pseudomonadati</taxon>
        <taxon>Bacteroidota</taxon>
        <taxon>Cytophagia</taxon>
        <taxon>Cytophagales</taxon>
        <taxon>Hymenobacteraceae</taxon>
        <taxon>Rufibacter</taxon>
    </lineage>
</organism>
<dbReference type="SUPFAM" id="SSF53335">
    <property type="entry name" value="S-adenosyl-L-methionine-dependent methyltransferases"/>
    <property type="match status" value="1"/>
</dbReference>
<keyword evidence="3 8" id="KW-0489">Methyltransferase</keyword>
<dbReference type="InterPro" id="IPR041635">
    <property type="entry name" value="Type_ISP_LLaBIII_C"/>
</dbReference>
<proteinExistence type="inferred from homology"/>
<dbReference type="Gene3D" id="3.40.50.150">
    <property type="entry name" value="Vaccinia Virus protein VP39"/>
    <property type="match status" value="1"/>
</dbReference>
<evidence type="ECO:0000256" key="4">
    <source>
        <dbReference type="ARBA" id="ARBA00022679"/>
    </source>
</evidence>
<dbReference type="AlphaFoldDB" id="A0A3M9MRN6"/>
<evidence type="ECO:0000313" key="8">
    <source>
        <dbReference type="EMBL" id="RNI28161.1"/>
    </source>
</evidence>
<dbReference type="OrthoDB" id="9759819at2"/>
<evidence type="ECO:0000256" key="1">
    <source>
        <dbReference type="ARBA" id="ARBA00006594"/>
    </source>
</evidence>
<dbReference type="RefSeq" id="WP_123134628.1">
    <property type="nucleotide sequence ID" value="NZ_RJJE01000017.1"/>
</dbReference>
<evidence type="ECO:0000313" key="9">
    <source>
        <dbReference type="Proteomes" id="UP000271010"/>
    </source>
</evidence>
<evidence type="ECO:0000256" key="3">
    <source>
        <dbReference type="ARBA" id="ARBA00022603"/>
    </source>
</evidence>
<sequence length="1098" mass="125769">MTIAEYLDRINTRYQTGISREHSYRGDLQTLLESIVDDVLVTNEPARVACGAPDYIITRKDIPVGYIEAKDLGRPLNSKDYKEQFDRYKASLSNLIITDYLDFWLFKEGELVTTLKIAEIKDGQVTPLPENFKLFEAFIIDFCQFTGVTLKSPSKLATMMADKAKFLAQIIERALSAEGDTYENQTLQEQLQAFKEILLHDITAKEFSDIYAQTVAYGMFAARLHDPTLPTFSRQEAAELIPKTNPFLRKLFGYIAGPDIDDRIKWIVDALADVFRATDIKAILKNFGKSTQTHDPIIHFYETFLAEYDPALRKSRGVWYTPEPVVNFIVCAVDDILKTEFHLKDGLASTETTEIEVATQLIDKRTKDNVKKGKQTVHKVQVLDPATGTGTFLAEVVKHVYQRFEGQEGIWSQYVEKHLLPRLNGFEILMASYAMCHLKLDLLLQETGYVPQNPRRFKVYLTNSLEEAVPSQLSLFASWLSDETMQANAVKRETPVMVVLGNPPYSGESQNKGKWIMDLMEDYKKEPGGKEKLKEKNSKFINDDYVKFLRFGQHFIEQNGEGILAFINPHGFLDNPTFRGMRWNLLKTYDKIYTLDLHGNSKKKETAPDGSADVNVFDIQQGVSINLFVKTGKKKQGELGRVFHFSLFGKREMKYDFLNDNSLKSLNFSEIESSSPEYLFTPLNIADKNLEGSFGLTDLFKENSLGVLSKNDSITIDFHKKDLEDRINDFRNLPVSELKNKYGLKSDSRDWVLDKAIKDLQTNNSEKNFKSIVYRPFDNRWTYFTGSPKGFFAYSQNRIMKNLRQGDNYAIITGRQGQAVGLMEWNLVFITNSISDQNIYYRGGGTVLPLYLYPETNQQQLDGLQSARTPNLDPKTVQKIAEGLGLTFVPEKEGEGETCFAQSPEVRAEFRQTFAPLDLLDYIYAVLHSPGYRARYKEFLKIDFPRVPYPQDTDQFWQLVALGQELRQLHLLEHPAVQKPITQYPIGGDNVVTKIRFEENYEVLGKGGAVSMVTPVYPMGRVYINETQFFQQVPLTAWEFYIGGYQPAQKWLKDRKGRTLEFDDILHYQRMIVALHKTAEVMEQIDEVLEPEKKGVHV</sequence>
<gene>
    <name evidence="8" type="ORF">EFA69_19000</name>
</gene>
<comment type="catalytic activity">
    <reaction evidence="5">
        <text>a 2'-deoxyadenosine in DNA + S-adenosyl-L-methionine = an N(6)-methyl-2'-deoxyadenosine in DNA + S-adenosyl-L-homocysteine + H(+)</text>
        <dbReference type="Rhea" id="RHEA:15197"/>
        <dbReference type="Rhea" id="RHEA-COMP:12418"/>
        <dbReference type="Rhea" id="RHEA-COMP:12419"/>
        <dbReference type="ChEBI" id="CHEBI:15378"/>
        <dbReference type="ChEBI" id="CHEBI:57856"/>
        <dbReference type="ChEBI" id="CHEBI:59789"/>
        <dbReference type="ChEBI" id="CHEBI:90615"/>
        <dbReference type="ChEBI" id="CHEBI:90616"/>
        <dbReference type="EC" id="2.1.1.72"/>
    </reaction>
</comment>
<dbReference type="GO" id="GO:0032259">
    <property type="term" value="P:methylation"/>
    <property type="evidence" value="ECO:0007669"/>
    <property type="project" value="UniProtKB-KW"/>
</dbReference>
<evidence type="ECO:0000259" key="6">
    <source>
        <dbReference type="Pfam" id="PF02384"/>
    </source>
</evidence>
<feature type="domain" description="Type ISP restriction-modification enzyme LLaBIII C-terminal specificity" evidence="7">
    <location>
        <begin position="698"/>
        <end position="1083"/>
    </location>
</feature>
<dbReference type="PRINTS" id="PR00507">
    <property type="entry name" value="N12N6MTFRASE"/>
</dbReference>
<dbReference type="InterPro" id="IPR003356">
    <property type="entry name" value="DNA_methylase_A-5"/>
</dbReference>
<comment type="similarity">
    <text evidence="1">Belongs to the N(4)/N(6)-methyltransferase family.</text>
</comment>
<dbReference type="GO" id="GO:0003677">
    <property type="term" value="F:DNA binding"/>
    <property type="evidence" value="ECO:0007669"/>
    <property type="project" value="InterPro"/>
</dbReference>
<evidence type="ECO:0000256" key="2">
    <source>
        <dbReference type="ARBA" id="ARBA00011900"/>
    </source>
</evidence>
<dbReference type="GO" id="GO:0009007">
    <property type="term" value="F:site-specific DNA-methyltransferase (adenine-specific) activity"/>
    <property type="evidence" value="ECO:0007669"/>
    <property type="project" value="UniProtKB-EC"/>
</dbReference>
<dbReference type="InterPro" id="IPR050953">
    <property type="entry name" value="N4_N6_ade-DNA_methylase"/>
</dbReference>
<feature type="domain" description="DNA methylase adenine-specific" evidence="6">
    <location>
        <begin position="295"/>
        <end position="573"/>
    </location>
</feature>
<dbReference type="Proteomes" id="UP000271010">
    <property type="component" value="Unassembled WGS sequence"/>
</dbReference>
<protein>
    <recommendedName>
        <fullName evidence="2">site-specific DNA-methyltransferase (adenine-specific)</fullName>
        <ecNumber evidence="2">2.1.1.72</ecNumber>
    </recommendedName>
</protein>
<reference evidence="8 9" key="1">
    <citation type="submission" date="2018-11" db="EMBL/GenBank/DDBJ databases">
        <title>Rufibacter latericius sp. nov., isolated from water in Baiyang Lake.</title>
        <authorList>
            <person name="Yang Y."/>
        </authorList>
    </citation>
    <scope>NUCLEOTIDE SEQUENCE [LARGE SCALE GENOMIC DNA]</scope>
    <source>
        <strain evidence="8 9">MCC P1</strain>
    </source>
</reference>